<evidence type="ECO:0000256" key="3">
    <source>
        <dbReference type="ARBA" id="ARBA00022989"/>
    </source>
</evidence>
<evidence type="ECO:0000256" key="4">
    <source>
        <dbReference type="ARBA" id="ARBA00023136"/>
    </source>
</evidence>
<feature type="transmembrane region" description="Helical" evidence="6">
    <location>
        <begin position="130"/>
        <end position="153"/>
    </location>
</feature>
<evidence type="ECO:0000256" key="2">
    <source>
        <dbReference type="ARBA" id="ARBA00022692"/>
    </source>
</evidence>
<proteinExistence type="predicted"/>
<feature type="compositionally biased region" description="Basic and acidic residues" evidence="5">
    <location>
        <begin position="481"/>
        <end position="494"/>
    </location>
</feature>
<dbReference type="PANTHER" id="PTHR23423">
    <property type="entry name" value="ORGANIC SOLUTE TRANSPORTER-RELATED"/>
    <property type="match status" value="1"/>
</dbReference>
<feature type="transmembrane region" description="Helical" evidence="6">
    <location>
        <begin position="206"/>
        <end position="229"/>
    </location>
</feature>
<dbReference type="GO" id="GO:0016020">
    <property type="term" value="C:membrane"/>
    <property type="evidence" value="ECO:0007669"/>
    <property type="project" value="UniProtKB-SubCell"/>
</dbReference>
<dbReference type="OrthoDB" id="5348404at2759"/>
<evidence type="ECO:0000256" key="1">
    <source>
        <dbReference type="ARBA" id="ARBA00004141"/>
    </source>
</evidence>
<dbReference type="InterPro" id="IPR005178">
    <property type="entry name" value="Ostalpha/TMEM184C"/>
</dbReference>
<name>A0A165Q560_9AGAM</name>
<feature type="transmembrane region" description="Helical" evidence="6">
    <location>
        <begin position="173"/>
        <end position="194"/>
    </location>
</feature>
<feature type="region of interest" description="Disordered" evidence="5">
    <location>
        <begin position="518"/>
        <end position="613"/>
    </location>
</feature>
<comment type="subcellular location">
    <subcellularLocation>
        <location evidence="1">Membrane</location>
        <topology evidence="1">Multi-pass membrane protein</topology>
    </subcellularLocation>
</comment>
<feature type="region of interest" description="Disordered" evidence="5">
    <location>
        <begin position="468"/>
        <end position="494"/>
    </location>
</feature>
<accession>A0A165Q560</accession>
<feature type="transmembrane region" description="Helical" evidence="6">
    <location>
        <begin position="35"/>
        <end position="53"/>
    </location>
</feature>
<dbReference type="SMART" id="SM01417">
    <property type="entry name" value="Solute_trans_a"/>
    <property type="match status" value="1"/>
</dbReference>
<protein>
    <submittedName>
        <fullName evidence="7">DUF300-domain-containing protein</fullName>
    </submittedName>
</protein>
<keyword evidence="8" id="KW-1185">Reference proteome</keyword>
<keyword evidence="3 6" id="KW-1133">Transmembrane helix</keyword>
<dbReference type="EMBL" id="KV425601">
    <property type="protein sequence ID" value="KZT21940.1"/>
    <property type="molecule type" value="Genomic_DNA"/>
</dbReference>
<feature type="compositionally biased region" description="Basic and acidic residues" evidence="5">
    <location>
        <begin position="602"/>
        <end position="612"/>
    </location>
</feature>
<evidence type="ECO:0000313" key="7">
    <source>
        <dbReference type="EMBL" id="KZT21940.1"/>
    </source>
</evidence>
<keyword evidence="2 6" id="KW-0812">Transmembrane</keyword>
<dbReference type="Proteomes" id="UP000076761">
    <property type="component" value="Unassembled WGS sequence"/>
</dbReference>
<keyword evidence="4 6" id="KW-0472">Membrane</keyword>
<feature type="compositionally biased region" description="Low complexity" evidence="5">
    <location>
        <begin position="528"/>
        <end position="572"/>
    </location>
</feature>
<dbReference type="Pfam" id="PF03619">
    <property type="entry name" value="Solute_trans_a"/>
    <property type="match status" value="1"/>
</dbReference>
<feature type="compositionally biased region" description="Acidic residues" evidence="5">
    <location>
        <begin position="655"/>
        <end position="665"/>
    </location>
</feature>
<evidence type="ECO:0000256" key="5">
    <source>
        <dbReference type="SAM" id="MobiDB-lite"/>
    </source>
</evidence>
<feature type="compositionally biased region" description="Low complexity" evidence="5">
    <location>
        <begin position="581"/>
        <end position="593"/>
    </location>
</feature>
<dbReference type="InParanoid" id="A0A165Q560"/>
<feature type="transmembrane region" description="Helical" evidence="6">
    <location>
        <begin position="7"/>
        <end position="29"/>
    </location>
</feature>
<dbReference type="AlphaFoldDB" id="A0A165Q560"/>
<organism evidence="7 8">
    <name type="scientific">Neolentinus lepideus HHB14362 ss-1</name>
    <dbReference type="NCBI Taxonomy" id="1314782"/>
    <lineage>
        <taxon>Eukaryota</taxon>
        <taxon>Fungi</taxon>
        <taxon>Dikarya</taxon>
        <taxon>Basidiomycota</taxon>
        <taxon>Agaricomycotina</taxon>
        <taxon>Agaricomycetes</taxon>
        <taxon>Gloeophyllales</taxon>
        <taxon>Gloeophyllaceae</taxon>
        <taxon>Neolentinus</taxon>
    </lineage>
</organism>
<evidence type="ECO:0000313" key="8">
    <source>
        <dbReference type="Proteomes" id="UP000076761"/>
    </source>
</evidence>
<gene>
    <name evidence="7" type="ORF">NEOLEDRAFT_1244256</name>
</gene>
<evidence type="ECO:0000256" key="6">
    <source>
        <dbReference type="SAM" id="Phobius"/>
    </source>
</evidence>
<sequence>MVVRIMLMVPIYAISSLISLFSLGAAFVIDALRDIYEAFVIYCFFQLLVAYLGGERSLLIMVHGRPPREPPFPVSIFQRELDISDPYTFLFLQRGILQYVEVKPILALATLLLKALGKYNEGDLRAGSGYLYVSLVYNISICLALYCLAMFWLCVSDDLRPFRPMPKFLCVKGVLFFSFWQSIGISILVASGLISKLGPYTDREHISLGLSDMLITFEMPLFAVAHMYAFSHRDYINSQTTYVGRMPVWHAFRDAFGARDVVEDVKQTLHGEKVDYREFEPSEGGIHQGLGRDRRIRAGLRYAEGGRRKYWLPRLAEEEPVGTGRVESSVRRIVERVAGGRASETLRGAEEEDYAPLLEEEAAHVVHNAPDMQARIEHGQLEPFISTYTRRRLDDDGEGYDLPFGDINEEDEELFDMSRRYLFGDYNYPCIDASSEAAKLKMWDEEERILRDERGAYFARVRPHGKGGYGAVGRSYPVNGKESRDGRDNWPDVPEDRRRIVDFDDNRIQEVDAGDVKLRWTKSKAKQSKPSQPSSSSSSPRIRASPMRQVPSSSTRAGTPSSAGAGPRSPSTPRDENNRSVLPPDAVDLVVLDEQAGQEENAWERRKGEPAKRGLKKVYRRGYVVDDERQGETEVGEVEVERDGGDDSGVFKVADEDEDEMEEVVETQTEPSTVMEPPAHARLDLMPSEDNPWA</sequence>
<feature type="region of interest" description="Disordered" evidence="5">
    <location>
        <begin position="629"/>
        <end position="694"/>
    </location>
</feature>
<dbReference type="STRING" id="1314782.A0A165Q560"/>
<reference evidence="7 8" key="1">
    <citation type="journal article" date="2016" name="Mol. Biol. Evol.">
        <title>Comparative Genomics of Early-Diverging Mushroom-Forming Fungi Provides Insights into the Origins of Lignocellulose Decay Capabilities.</title>
        <authorList>
            <person name="Nagy L.G."/>
            <person name="Riley R."/>
            <person name="Tritt A."/>
            <person name="Adam C."/>
            <person name="Daum C."/>
            <person name="Floudas D."/>
            <person name="Sun H."/>
            <person name="Yadav J.S."/>
            <person name="Pangilinan J."/>
            <person name="Larsson K.H."/>
            <person name="Matsuura K."/>
            <person name="Barry K."/>
            <person name="Labutti K."/>
            <person name="Kuo R."/>
            <person name="Ohm R.A."/>
            <person name="Bhattacharya S.S."/>
            <person name="Shirouzu T."/>
            <person name="Yoshinaga Y."/>
            <person name="Martin F.M."/>
            <person name="Grigoriev I.V."/>
            <person name="Hibbett D.S."/>
        </authorList>
    </citation>
    <scope>NUCLEOTIDE SEQUENCE [LARGE SCALE GENOMIC DNA]</scope>
    <source>
        <strain evidence="7 8">HHB14362 ss-1</strain>
    </source>
</reference>